<reference evidence="9 10" key="1">
    <citation type="submission" date="2015-08" db="EMBL/GenBank/DDBJ databases">
        <title>Genomic sequence of Lactobacillus heilongjiangensis DSM 28069, isolated from Chinese traditional pickle.</title>
        <authorList>
            <person name="Jiang X."/>
            <person name="Zheng B."/>
            <person name="Cheng H."/>
        </authorList>
    </citation>
    <scope>NUCLEOTIDE SEQUENCE [LARGE SCALE GENOMIC DNA]</scope>
    <source>
        <strain evidence="9 10">DSM 28069</strain>
    </source>
</reference>
<keyword evidence="6 7" id="KW-0067">ATP-binding</keyword>
<keyword evidence="5 9" id="KW-0418">Kinase</keyword>
<dbReference type="GO" id="GO:0005524">
    <property type="term" value="F:ATP binding"/>
    <property type="evidence" value="ECO:0007669"/>
    <property type="project" value="UniProtKB-KW"/>
</dbReference>
<evidence type="ECO:0000256" key="1">
    <source>
        <dbReference type="ARBA" id="ARBA00005380"/>
    </source>
</evidence>
<dbReference type="Pfam" id="PF00294">
    <property type="entry name" value="PfkB"/>
    <property type="match status" value="1"/>
</dbReference>
<evidence type="ECO:0000313" key="10">
    <source>
        <dbReference type="Proteomes" id="UP000061546"/>
    </source>
</evidence>
<feature type="domain" description="Carbohydrate kinase PfkB" evidence="8">
    <location>
        <begin position="16"/>
        <end position="296"/>
    </location>
</feature>
<comment type="catalytic activity">
    <reaction evidence="7">
        <text>D-tagatofuranose 6-phosphate + ATP = D-tagatofuranose 1,6-bisphosphate + ADP + H(+)</text>
        <dbReference type="Rhea" id="RHEA:12420"/>
        <dbReference type="ChEBI" id="CHEBI:15378"/>
        <dbReference type="ChEBI" id="CHEBI:30616"/>
        <dbReference type="ChEBI" id="CHEBI:58694"/>
        <dbReference type="ChEBI" id="CHEBI:58695"/>
        <dbReference type="ChEBI" id="CHEBI:456216"/>
        <dbReference type="EC" id="2.7.1.144"/>
    </reaction>
</comment>
<dbReference type="Proteomes" id="UP000061546">
    <property type="component" value="Chromosome"/>
</dbReference>
<dbReference type="GO" id="GO:0016052">
    <property type="term" value="P:carbohydrate catabolic process"/>
    <property type="evidence" value="ECO:0007669"/>
    <property type="project" value="UniProtKB-ARBA"/>
</dbReference>
<dbReference type="FunFam" id="3.40.1190.20:FF:000001">
    <property type="entry name" value="Phosphofructokinase"/>
    <property type="match status" value="1"/>
</dbReference>
<dbReference type="PIRSF" id="PIRSF000535">
    <property type="entry name" value="1PFK/6PFK/LacC"/>
    <property type="match status" value="1"/>
</dbReference>
<evidence type="ECO:0000259" key="8">
    <source>
        <dbReference type="Pfam" id="PF00294"/>
    </source>
</evidence>
<dbReference type="NCBIfam" id="TIGR03168">
    <property type="entry name" value="1-PFK"/>
    <property type="match status" value="1"/>
</dbReference>
<dbReference type="GO" id="GO:0005829">
    <property type="term" value="C:cytosol"/>
    <property type="evidence" value="ECO:0007669"/>
    <property type="project" value="TreeGrafter"/>
</dbReference>
<dbReference type="STRING" id="1074467.JP39_11265"/>
<dbReference type="GO" id="GO:0005988">
    <property type="term" value="P:lactose metabolic process"/>
    <property type="evidence" value="ECO:0007669"/>
    <property type="project" value="UniProtKB-KW"/>
</dbReference>
<evidence type="ECO:0000256" key="5">
    <source>
        <dbReference type="ARBA" id="ARBA00022777"/>
    </source>
</evidence>
<dbReference type="RefSeq" id="WP_041499998.1">
    <property type="nucleotide sequence ID" value="NZ_BJDV01000003.1"/>
</dbReference>
<dbReference type="GO" id="GO:0008443">
    <property type="term" value="F:phosphofructokinase activity"/>
    <property type="evidence" value="ECO:0007669"/>
    <property type="project" value="TreeGrafter"/>
</dbReference>
<gene>
    <name evidence="9" type="ORF">JP39_11265</name>
</gene>
<dbReference type="AlphaFoldDB" id="A0A0K2LF15"/>
<dbReference type="PROSITE" id="PS00583">
    <property type="entry name" value="PFKB_KINASES_1"/>
    <property type="match status" value="1"/>
</dbReference>
<dbReference type="GO" id="GO:0009024">
    <property type="term" value="F:tagatose-6-phosphate kinase activity"/>
    <property type="evidence" value="ECO:0007669"/>
    <property type="project" value="UniProtKB-EC"/>
</dbReference>
<evidence type="ECO:0000256" key="3">
    <source>
        <dbReference type="ARBA" id="ARBA00022736"/>
    </source>
</evidence>
<sequence>MSNSVLTITMNPSVDISYPLEHLNIDTVNRVKDVSKTAGGKGLNVTRVLKQLSVDVTASGIIGGTIGQYITNQLDENDIDHAFMKISQESRNCIAILHDNGDQTEILEAGPILSKDDENAFLEHFDDQVSSFNLVTISGSLPQGLSKALYSKMVNVAAKHNVPVILDSSNEALRLALESDVKPFMIKPNQDEIAQLIGKEISDLNDLKDKLATEEIFQGIPWVVVSLGSQGAFVKYQNNFFKVNIPKIHAVNPVGSGDSTVAGLAAGIVKDEKPEDIMKRAMTVGILNTLQEKTGNIDISQYEDYFEKVDIVKY</sequence>
<dbReference type="GO" id="GO:2001059">
    <property type="term" value="P:D-tagatose 6-phosphate catabolic process"/>
    <property type="evidence" value="ECO:0007669"/>
    <property type="project" value="UniProtKB-UniPathway"/>
</dbReference>
<name>A0A0K2LF15_9LACO</name>
<dbReference type="EMBL" id="CP012559">
    <property type="protein sequence ID" value="ALB29887.1"/>
    <property type="molecule type" value="Genomic_DNA"/>
</dbReference>
<evidence type="ECO:0000256" key="7">
    <source>
        <dbReference type="PIRNR" id="PIRNR000535"/>
    </source>
</evidence>
<evidence type="ECO:0000313" key="9">
    <source>
        <dbReference type="EMBL" id="ALB29887.1"/>
    </source>
</evidence>
<accession>A0A0K2LF15</accession>
<dbReference type="InterPro" id="IPR002173">
    <property type="entry name" value="Carboh/pur_kinase_PfkB_CS"/>
</dbReference>
<keyword evidence="4 7" id="KW-0547">Nucleotide-binding</keyword>
<dbReference type="Gene3D" id="3.40.1190.20">
    <property type="match status" value="1"/>
</dbReference>
<dbReference type="PANTHER" id="PTHR46566:SF5">
    <property type="entry name" value="1-PHOSPHOFRUCTOKINASE"/>
    <property type="match status" value="1"/>
</dbReference>
<comment type="similarity">
    <text evidence="1">Belongs to the carbohydrate kinase pfkB family.</text>
</comment>
<dbReference type="EC" id="2.7.1.144" evidence="7"/>
<dbReference type="OrthoDB" id="9801219at2"/>
<keyword evidence="2 7" id="KW-0808">Transferase</keyword>
<keyword evidence="3 7" id="KW-0423">Lactose metabolism</keyword>
<dbReference type="SUPFAM" id="SSF53613">
    <property type="entry name" value="Ribokinase-like"/>
    <property type="match status" value="1"/>
</dbReference>
<dbReference type="InterPro" id="IPR011611">
    <property type="entry name" value="PfkB_dom"/>
</dbReference>
<organism evidence="9 10">
    <name type="scientific">Companilactobacillus heilongjiangensis</name>
    <dbReference type="NCBI Taxonomy" id="1074467"/>
    <lineage>
        <taxon>Bacteria</taxon>
        <taxon>Bacillati</taxon>
        <taxon>Bacillota</taxon>
        <taxon>Bacilli</taxon>
        <taxon>Lactobacillales</taxon>
        <taxon>Lactobacillaceae</taxon>
        <taxon>Companilactobacillus</taxon>
    </lineage>
</organism>
<dbReference type="GO" id="GO:0044281">
    <property type="term" value="P:small molecule metabolic process"/>
    <property type="evidence" value="ECO:0007669"/>
    <property type="project" value="UniProtKB-ARBA"/>
</dbReference>
<proteinExistence type="inferred from homology"/>
<dbReference type="InterPro" id="IPR029056">
    <property type="entry name" value="Ribokinase-like"/>
</dbReference>
<dbReference type="PROSITE" id="PS00584">
    <property type="entry name" value="PFKB_KINASES_2"/>
    <property type="match status" value="1"/>
</dbReference>
<protein>
    <recommendedName>
        <fullName evidence="7">Tagatose-6-phosphate kinase</fullName>
        <ecNumber evidence="7">2.7.1.144</ecNumber>
    </recommendedName>
</protein>
<dbReference type="UniPathway" id="UPA00704">
    <property type="reaction ID" value="UER00715"/>
</dbReference>
<dbReference type="InterPro" id="IPR017583">
    <property type="entry name" value="Tagatose/fructose_Pkinase"/>
</dbReference>
<evidence type="ECO:0000256" key="2">
    <source>
        <dbReference type="ARBA" id="ARBA00022679"/>
    </source>
</evidence>
<dbReference type="PANTHER" id="PTHR46566">
    <property type="entry name" value="1-PHOSPHOFRUCTOKINASE-RELATED"/>
    <property type="match status" value="1"/>
</dbReference>
<evidence type="ECO:0000256" key="4">
    <source>
        <dbReference type="ARBA" id="ARBA00022741"/>
    </source>
</evidence>
<dbReference type="CDD" id="cd01164">
    <property type="entry name" value="FruK_PfkB_like"/>
    <property type="match status" value="1"/>
</dbReference>
<evidence type="ECO:0000256" key="6">
    <source>
        <dbReference type="ARBA" id="ARBA00022840"/>
    </source>
</evidence>
<comment type="pathway">
    <text evidence="7">Carbohydrate metabolism; D-tagatose 6-phosphate degradation; D-glyceraldehyde 3-phosphate and glycerone phosphate from D-tagatose 6-phosphate: step 1/2.</text>
</comment>
<keyword evidence="10" id="KW-1185">Reference proteome</keyword>
<dbReference type="KEGG" id="lhi:JP39_11265"/>
<comment type="similarity">
    <text evidence="7">Belongs to the carbohydrate kinase PfkB family. LacC subfamily.</text>
</comment>